<dbReference type="KEGG" id="mru:mru_1965"/>
<dbReference type="PATRIC" id="fig|634498.28.peg.1966"/>
<dbReference type="STRING" id="634498.mru_1965"/>
<evidence type="ECO:0000313" key="8">
    <source>
        <dbReference type="EMBL" id="ADC47815.1"/>
    </source>
</evidence>
<evidence type="ECO:0000256" key="5">
    <source>
        <dbReference type="ARBA" id="ARBA00023004"/>
    </source>
</evidence>
<evidence type="ECO:0000256" key="6">
    <source>
        <dbReference type="ARBA" id="ARBA00023014"/>
    </source>
</evidence>
<evidence type="ECO:0000256" key="4">
    <source>
        <dbReference type="ARBA" id="ARBA00022723"/>
    </source>
</evidence>
<dbReference type="PROSITE" id="PS51257">
    <property type="entry name" value="PROKAR_LIPOPROTEIN"/>
    <property type="match status" value="1"/>
</dbReference>
<feature type="domain" description="Radical SAM core" evidence="7">
    <location>
        <begin position="17"/>
        <end position="240"/>
    </location>
</feature>
<dbReference type="InterPro" id="IPR013785">
    <property type="entry name" value="Aldolase_TIM"/>
</dbReference>
<sequence>MKMYKINVSNISRLRTYTDGDGVSTLIGSMGCPLRCAYCFNPFSWDGSLEPKTYAVDELYEEVKRDNIYFLSTGGGLVFGGGEPLLYHEFIKEFIKKYKSTGWKFTLETSLSVKKDILRDIIDYIDFFIVDTKDMNKNRYELYTKGDYELFLSNLKFLIDKVGSDGIRVRVPKIPKLNTVDDVKTNYRTLKDMGFSNIDVFNYVEIAKHRKISRVALENKKDFDERLYENKIKFVEDYILSEIMLKVPPILDFHIKKFPNSFNKKFEFLFEYDSIFNDDLFFLKEVVISKLQECYDYLDLKYGFFVIFYPVGYLENRLDDSCFDLSIMNNLVKSFEGLDEIDKEKHALELWEENKWEYIEFKYFCHDLNHLKNFYVNFKDHGYKLDSKYILSNAYDVCPSDFVVHINLRKTGKTYNIVEEDYSTHLLVQKFDKDMNLISQSIFEKGI</sequence>
<dbReference type="PANTHER" id="PTHR30352:SF4">
    <property type="entry name" value="PYRUVATE FORMATE-LYASE 2-ACTIVATING ENZYME"/>
    <property type="match status" value="1"/>
</dbReference>
<keyword evidence="8" id="KW-0560">Oxidoreductase</keyword>
<dbReference type="Gene3D" id="3.20.20.70">
    <property type="entry name" value="Aldolase class I"/>
    <property type="match status" value="1"/>
</dbReference>
<dbReference type="Proteomes" id="UP000008680">
    <property type="component" value="Chromosome"/>
</dbReference>
<keyword evidence="4" id="KW-0479">Metal-binding</keyword>
<comment type="cofactor">
    <cofactor evidence="1">
        <name>[4Fe-4S] cluster</name>
        <dbReference type="ChEBI" id="CHEBI:49883"/>
    </cofactor>
</comment>
<accession>D3E091</accession>
<reference evidence="8 9" key="1">
    <citation type="journal article" date="2010" name="PLoS ONE">
        <title>The genome sequence of the rumen methanogen Methanobrevibacter ruminantium reveals new possibilities for controlling ruminant methane emissions.</title>
        <authorList>
            <person name="Leahy S.C."/>
            <person name="Kelly W.J."/>
            <person name="Altermann E."/>
            <person name="Ronimus R.S."/>
            <person name="Yeoman C.J."/>
            <person name="Pacheco D.M."/>
            <person name="Li D."/>
            <person name="Kong Z."/>
            <person name="McTavish S."/>
            <person name="Sang C."/>
            <person name="Lambie S.C."/>
            <person name="Janssen P.H."/>
            <person name="Dey D."/>
            <person name="Attwood G.T."/>
        </authorList>
    </citation>
    <scope>NUCLEOTIDE SEQUENCE [LARGE SCALE GENOMIC DNA]</scope>
    <source>
        <strain evidence="9">ATCC 35063 / DSM 1093 / JCM 13430 / OCM 146 / M1</strain>
    </source>
</reference>
<dbReference type="EC" id="1.97.1.4" evidence="8"/>
<dbReference type="GO" id="GO:0051539">
    <property type="term" value="F:4 iron, 4 sulfur cluster binding"/>
    <property type="evidence" value="ECO:0007669"/>
    <property type="project" value="UniProtKB-KW"/>
</dbReference>
<dbReference type="InterPro" id="IPR007197">
    <property type="entry name" value="rSAM"/>
</dbReference>
<protein>
    <submittedName>
        <fullName evidence="8">Pyruvate formate-lyase-activating enzyme PflA2</fullName>
        <ecNumber evidence="8">1.97.1.4</ecNumber>
    </submittedName>
</protein>
<keyword evidence="3" id="KW-0949">S-adenosyl-L-methionine</keyword>
<dbReference type="EMBL" id="CP001719">
    <property type="protein sequence ID" value="ADC47815.1"/>
    <property type="molecule type" value="Genomic_DNA"/>
</dbReference>
<dbReference type="SFLD" id="SFLDS00029">
    <property type="entry name" value="Radical_SAM"/>
    <property type="match status" value="1"/>
</dbReference>
<dbReference type="HOGENOM" id="CLU_049559_0_0_2"/>
<evidence type="ECO:0000256" key="3">
    <source>
        <dbReference type="ARBA" id="ARBA00022691"/>
    </source>
</evidence>
<evidence type="ECO:0000256" key="2">
    <source>
        <dbReference type="ARBA" id="ARBA00022485"/>
    </source>
</evidence>
<gene>
    <name evidence="8" type="primary">pflA2</name>
    <name evidence="8" type="ordered locus">mru_1965</name>
</gene>
<dbReference type="SUPFAM" id="SSF102114">
    <property type="entry name" value="Radical SAM enzymes"/>
    <property type="match status" value="1"/>
</dbReference>
<dbReference type="GO" id="GO:0043365">
    <property type="term" value="F:[formate-C-acetyltransferase]-activating enzyme activity"/>
    <property type="evidence" value="ECO:0007669"/>
    <property type="project" value="UniProtKB-EC"/>
</dbReference>
<dbReference type="InterPro" id="IPR058240">
    <property type="entry name" value="rSAM_sf"/>
</dbReference>
<name>D3E091_METRM</name>
<evidence type="ECO:0000256" key="1">
    <source>
        <dbReference type="ARBA" id="ARBA00001966"/>
    </source>
</evidence>
<evidence type="ECO:0000259" key="7">
    <source>
        <dbReference type="PROSITE" id="PS51918"/>
    </source>
</evidence>
<keyword evidence="6" id="KW-0411">Iron-sulfur</keyword>
<dbReference type="PROSITE" id="PS51918">
    <property type="entry name" value="RADICAL_SAM"/>
    <property type="match status" value="1"/>
</dbReference>
<dbReference type="PANTHER" id="PTHR30352">
    <property type="entry name" value="PYRUVATE FORMATE-LYASE-ACTIVATING ENZYME"/>
    <property type="match status" value="1"/>
</dbReference>
<keyword evidence="5" id="KW-0408">Iron</keyword>
<organism evidence="8 9">
    <name type="scientific">Methanobrevibacter ruminantium (strain ATCC 35063 / DSM 1093 / JCM 13430 / OCM 146 / M1)</name>
    <name type="common">Methanobacterium ruminantium</name>
    <dbReference type="NCBI Taxonomy" id="634498"/>
    <lineage>
        <taxon>Archaea</taxon>
        <taxon>Methanobacteriati</taxon>
        <taxon>Methanobacteriota</taxon>
        <taxon>Methanomada group</taxon>
        <taxon>Methanobacteria</taxon>
        <taxon>Methanobacteriales</taxon>
        <taxon>Methanobacteriaceae</taxon>
        <taxon>Methanobrevibacter</taxon>
    </lineage>
</organism>
<dbReference type="Pfam" id="PF04055">
    <property type="entry name" value="Radical_SAM"/>
    <property type="match status" value="1"/>
</dbReference>
<evidence type="ECO:0000313" key="9">
    <source>
        <dbReference type="Proteomes" id="UP000008680"/>
    </source>
</evidence>
<keyword evidence="2" id="KW-0004">4Fe-4S</keyword>
<dbReference type="AlphaFoldDB" id="D3E091"/>
<dbReference type="GO" id="GO:0016829">
    <property type="term" value="F:lyase activity"/>
    <property type="evidence" value="ECO:0007669"/>
    <property type="project" value="UniProtKB-KW"/>
</dbReference>
<keyword evidence="8" id="KW-0670">Pyruvate</keyword>
<dbReference type="eggNOG" id="arCOG00952">
    <property type="taxonomic scope" value="Archaea"/>
</dbReference>
<proteinExistence type="predicted"/>
<dbReference type="InterPro" id="IPR034457">
    <property type="entry name" value="Organic_radical-activating"/>
</dbReference>
<dbReference type="GO" id="GO:0046872">
    <property type="term" value="F:metal ion binding"/>
    <property type="evidence" value="ECO:0007669"/>
    <property type="project" value="UniProtKB-KW"/>
</dbReference>
<keyword evidence="9" id="KW-1185">Reference proteome</keyword>